<keyword evidence="2" id="KW-1185">Reference proteome</keyword>
<dbReference type="EMBL" id="JAZHRV010000001">
    <property type="protein sequence ID" value="MEH2559580.1"/>
    <property type="molecule type" value="Genomic_DNA"/>
</dbReference>
<evidence type="ECO:0000313" key="1">
    <source>
        <dbReference type="EMBL" id="MEH2559580.1"/>
    </source>
</evidence>
<reference evidence="1 2" key="1">
    <citation type="submission" date="2024-02" db="EMBL/GenBank/DDBJ databases">
        <title>Adaptive strategies in a cosmopolitan and abundant soil bacterium.</title>
        <authorList>
            <person name="Carini P."/>
        </authorList>
    </citation>
    <scope>NUCLEOTIDE SEQUENCE [LARGE SCALE GENOMIC DNA]</scope>
    <source>
        <strain evidence="1 2">AZCC 1608</strain>
    </source>
</reference>
<dbReference type="Proteomes" id="UP001364224">
    <property type="component" value="Unassembled WGS sequence"/>
</dbReference>
<accession>A0ABU8BM46</accession>
<dbReference type="RefSeq" id="WP_334487798.1">
    <property type="nucleotide sequence ID" value="NZ_JAZHRV010000001.1"/>
</dbReference>
<sequence>MTVDVDPGWLSKRTAFPEAFANSASLWPKNCLRRMLAKLFELEICYSKLCDAQPVEERVGLVRLSEDIIEGTK</sequence>
<name>A0ABU8BM46_9BRAD</name>
<comment type="caution">
    <text evidence="1">The sequence shown here is derived from an EMBL/GenBank/DDBJ whole genome shotgun (WGS) entry which is preliminary data.</text>
</comment>
<gene>
    <name evidence="1" type="ORF">V1286_007109</name>
</gene>
<organism evidence="1 2">
    <name type="scientific">Bradyrhizobium algeriense</name>
    <dbReference type="NCBI Taxonomy" id="634784"/>
    <lineage>
        <taxon>Bacteria</taxon>
        <taxon>Pseudomonadati</taxon>
        <taxon>Pseudomonadota</taxon>
        <taxon>Alphaproteobacteria</taxon>
        <taxon>Hyphomicrobiales</taxon>
        <taxon>Nitrobacteraceae</taxon>
        <taxon>Bradyrhizobium</taxon>
    </lineage>
</organism>
<proteinExistence type="predicted"/>
<evidence type="ECO:0000313" key="2">
    <source>
        <dbReference type="Proteomes" id="UP001364224"/>
    </source>
</evidence>
<protein>
    <submittedName>
        <fullName evidence="1">Uncharacterized protein</fullName>
    </submittedName>
</protein>